<reference evidence="2" key="1">
    <citation type="submission" date="2018-01" db="EMBL/GenBank/DDBJ databases">
        <title>An insight into the sialome of Amazonian anophelines.</title>
        <authorList>
            <person name="Ribeiro J.M."/>
            <person name="Scarpassa V."/>
            <person name="Calvo E."/>
        </authorList>
    </citation>
    <scope>NUCLEOTIDE SEQUENCE</scope>
    <source>
        <tissue evidence="2">Salivary glands</tissue>
    </source>
</reference>
<dbReference type="EMBL" id="GGFM01009329">
    <property type="protein sequence ID" value="MBW30080.1"/>
    <property type="molecule type" value="Transcribed_RNA"/>
</dbReference>
<feature type="signal peptide" evidence="1">
    <location>
        <begin position="1"/>
        <end position="26"/>
    </location>
</feature>
<name>A0A2M3ZNQ6_9DIPT</name>
<evidence type="ECO:0000256" key="1">
    <source>
        <dbReference type="SAM" id="SignalP"/>
    </source>
</evidence>
<accession>A0A2M3ZNQ6</accession>
<organism evidence="2">
    <name type="scientific">Anopheles braziliensis</name>
    <dbReference type="NCBI Taxonomy" id="58242"/>
    <lineage>
        <taxon>Eukaryota</taxon>
        <taxon>Metazoa</taxon>
        <taxon>Ecdysozoa</taxon>
        <taxon>Arthropoda</taxon>
        <taxon>Hexapoda</taxon>
        <taxon>Insecta</taxon>
        <taxon>Pterygota</taxon>
        <taxon>Neoptera</taxon>
        <taxon>Endopterygota</taxon>
        <taxon>Diptera</taxon>
        <taxon>Nematocera</taxon>
        <taxon>Culicoidea</taxon>
        <taxon>Culicidae</taxon>
        <taxon>Anophelinae</taxon>
        <taxon>Anopheles</taxon>
    </lineage>
</organism>
<proteinExistence type="predicted"/>
<feature type="chain" id="PRO_5014604221" evidence="1">
    <location>
        <begin position="27"/>
        <end position="189"/>
    </location>
</feature>
<dbReference type="AlphaFoldDB" id="A0A2M3ZNQ6"/>
<keyword evidence="1" id="KW-0732">Signal</keyword>
<sequence length="189" mass="21472">MCINFSWCALFCSVLLCAALLCWCCALSLVEEGRRVHTRFTPYASHTHTHTHIHRSLALFLARVHSLARSLARSLVLSFVRSFVRSHVLSLLHTGLRGWLAGFDRSSFLSRSRSFALSLPFFPSYRRGVRRLFFRSRSTHAIRLAALQKLGKCSPPFHARTQRIHTIFGHIVHGRLATLFGTAFSLRAP</sequence>
<protein>
    <submittedName>
        <fullName evidence="2">Putative secreted peptide</fullName>
    </submittedName>
</protein>
<evidence type="ECO:0000313" key="2">
    <source>
        <dbReference type="EMBL" id="MBW30080.1"/>
    </source>
</evidence>